<gene>
    <name evidence="4" type="ORF">VKT23_000325</name>
</gene>
<dbReference type="PANTHER" id="PTHR45831:SF2">
    <property type="entry name" value="LD24721P"/>
    <property type="match status" value="1"/>
</dbReference>
<proteinExistence type="predicted"/>
<dbReference type="InterPro" id="IPR011990">
    <property type="entry name" value="TPR-like_helical_dom_sf"/>
</dbReference>
<sequence length="598" mass="68389">MSNDAEIAQLKKTAAAHIKKKKYTKAIEVYSKALKIDRTDATLWLKRAICKHNQESYFGAAYDASRAVELDPQCLEAHLRLALARDALEQPWWSVRAWANVVVLSSNNSQGLDKETQDARCQEVIESILDDIHQHKARSQSVAGDHQESLRKALLGALNPPLERFEVAGRANGHPLPCVSAISVHYNRKYTLPMDQSCAPYLVTAYEQFLKGFEMLTGQMSEDGKKGSVPILCDVPMLDPLTNGILYDWRLISLHSDDNMELFGFSATKQGAEELRVTGVLHWTQSDDLEMIKGEAIERLNREGWEGDGTWKSGLRSALNLTIRGWVMSGWNLGTNYGQYRDEARFYSKAIELVKWCQEKWKDVPAAKKGVVLEPTFLTLLMQRYLHVMFQLATQTKRKNLSTAASIVEKLERLSDEVIRRVDEYLPECEGKGRIHKMLYHDYPKGMALVEKAYCLRQQAIKARGKEQDRLDIESINAYVAAAECYPTDDEHYTWYQQVAICALIDGKKFRPADRVFQIVERIKTAMSGMMMIWTQHFATQMNKFHDYNTICVMYDRITAQMEAKGWTREDLVGKSIQVSIPVFLNIEVYHRMQVKIV</sequence>
<evidence type="ECO:0000256" key="1">
    <source>
        <dbReference type="ARBA" id="ARBA00022737"/>
    </source>
</evidence>
<comment type="caution">
    <text evidence="4">The sequence shown here is derived from an EMBL/GenBank/DDBJ whole genome shotgun (WGS) entry which is preliminary data.</text>
</comment>
<dbReference type="EMBL" id="JBANRG010000001">
    <property type="protein sequence ID" value="KAK7472203.1"/>
    <property type="molecule type" value="Genomic_DNA"/>
</dbReference>
<dbReference type="Pfam" id="PF13414">
    <property type="entry name" value="TPR_11"/>
    <property type="match status" value="1"/>
</dbReference>
<feature type="repeat" description="TPR" evidence="3">
    <location>
        <begin position="7"/>
        <end position="40"/>
    </location>
</feature>
<dbReference type="Proteomes" id="UP001498398">
    <property type="component" value="Unassembled WGS sequence"/>
</dbReference>
<evidence type="ECO:0000256" key="2">
    <source>
        <dbReference type="ARBA" id="ARBA00022803"/>
    </source>
</evidence>
<evidence type="ECO:0000313" key="5">
    <source>
        <dbReference type="Proteomes" id="UP001498398"/>
    </source>
</evidence>
<dbReference type="PROSITE" id="PS50005">
    <property type="entry name" value="TPR"/>
    <property type="match status" value="1"/>
</dbReference>
<accession>A0ABR1K973</accession>
<organism evidence="4 5">
    <name type="scientific">Marasmiellus scandens</name>
    <dbReference type="NCBI Taxonomy" id="2682957"/>
    <lineage>
        <taxon>Eukaryota</taxon>
        <taxon>Fungi</taxon>
        <taxon>Dikarya</taxon>
        <taxon>Basidiomycota</taxon>
        <taxon>Agaricomycotina</taxon>
        <taxon>Agaricomycetes</taxon>
        <taxon>Agaricomycetidae</taxon>
        <taxon>Agaricales</taxon>
        <taxon>Marasmiineae</taxon>
        <taxon>Omphalotaceae</taxon>
        <taxon>Marasmiellus</taxon>
    </lineage>
</organism>
<dbReference type="Gene3D" id="1.25.40.10">
    <property type="entry name" value="Tetratricopeptide repeat domain"/>
    <property type="match status" value="1"/>
</dbReference>
<dbReference type="InterPro" id="IPR047150">
    <property type="entry name" value="SGT"/>
</dbReference>
<dbReference type="SUPFAM" id="SSF48452">
    <property type="entry name" value="TPR-like"/>
    <property type="match status" value="1"/>
</dbReference>
<dbReference type="PANTHER" id="PTHR45831">
    <property type="entry name" value="LD24721P"/>
    <property type="match status" value="1"/>
</dbReference>
<reference evidence="4 5" key="1">
    <citation type="submission" date="2024-01" db="EMBL/GenBank/DDBJ databases">
        <title>A draft genome for the cacao thread blight pathogen Marasmiellus scandens.</title>
        <authorList>
            <person name="Baruah I.K."/>
            <person name="Leung J."/>
            <person name="Bukari Y."/>
            <person name="Amoako-Attah I."/>
            <person name="Meinhardt L.W."/>
            <person name="Bailey B.A."/>
            <person name="Cohen S.P."/>
        </authorList>
    </citation>
    <scope>NUCLEOTIDE SEQUENCE [LARGE SCALE GENOMIC DNA]</scope>
    <source>
        <strain evidence="4 5">GH-19</strain>
    </source>
</reference>
<keyword evidence="2 3" id="KW-0802">TPR repeat</keyword>
<protein>
    <submittedName>
        <fullName evidence="4">Uncharacterized protein</fullName>
    </submittedName>
</protein>
<keyword evidence="1" id="KW-0677">Repeat</keyword>
<dbReference type="InterPro" id="IPR019734">
    <property type="entry name" value="TPR_rpt"/>
</dbReference>
<evidence type="ECO:0000313" key="4">
    <source>
        <dbReference type="EMBL" id="KAK7472203.1"/>
    </source>
</evidence>
<evidence type="ECO:0000256" key="3">
    <source>
        <dbReference type="PROSITE-ProRule" id="PRU00339"/>
    </source>
</evidence>
<name>A0ABR1K973_9AGAR</name>
<keyword evidence="5" id="KW-1185">Reference proteome</keyword>
<dbReference type="SMART" id="SM00028">
    <property type="entry name" value="TPR"/>
    <property type="match status" value="3"/>
</dbReference>